<keyword evidence="2" id="KW-1185">Reference proteome</keyword>
<name>A0ABN5CER8_PSEO7</name>
<dbReference type="EMBL" id="CP011924">
    <property type="protein sequence ID" value="ATD07960.1"/>
    <property type="molecule type" value="Genomic_DNA"/>
</dbReference>
<evidence type="ECO:0000313" key="2">
    <source>
        <dbReference type="Proteomes" id="UP000016521"/>
    </source>
</evidence>
<evidence type="ECO:0008006" key="3">
    <source>
        <dbReference type="Google" id="ProtNLM"/>
    </source>
</evidence>
<gene>
    <name evidence="1" type="ORF">PPIS_a3112</name>
</gene>
<sequence length="162" mass="18201">MLMILALVIVIAGLAMPHHYKVVKSTDISANNTTLSPLVLSHWPALFNWQATEDIHFRILPKKQRVGGSAVLVHPWGEAEMTITKINEQSLELSLHLDDEHLAKISLNLLTVQADKKLTITIEGRANTPFIGSFIALFMQQYLQQLTNSAVNHMHTLYKLRA</sequence>
<organism evidence="1 2">
    <name type="scientific">Pseudoalteromonas piscicida</name>
    <dbReference type="NCBI Taxonomy" id="43662"/>
    <lineage>
        <taxon>Bacteria</taxon>
        <taxon>Pseudomonadati</taxon>
        <taxon>Pseudomonadota</taxon>
        <taxon>Gammaproteobacteria</taxon>
        <taxon>Alteromonadales</taxon>
        <taxon>Pseudoalteromonadaceae</taxon>
        <taxon>Pseudoalteromonas</taxon>
    </lineage>
</organism>
<protein>
    <recommendedName>
        <fullName evidence="3">SRPBCC family protein</fullName>
    </recommendedName>
</protein>
<proteinExistence type="predicted"/>
<evidence type="ECO:0000313" key="1">
    <source>
        <dbReference type="EMBL" id="ATD07960.1"/>
    </source>
</evidence>
<accession>A0ABN5CER8</accession>
<reference evidence="1 2" key="1">
    <citation type="submission" date="2015-06" db="EMBL/GenBank/DDBJ databases">
        <authorList>
            <person name="Xie B.-B."/>
            <person name="Rong J.-C."/>
            <person name="Qin Q.-L."/>
            <person name="Zhang Y.-Z."/>
        </authorList>
    </citation>
    <scope>NUCLEOTIDE SEQUENCE [LARGE SCALE GENOMIC DNA]</scope>
    <source>
        <strain evidence="1 2">JCM 20779</strain>
    </source>
</reference>
<dbReference type="Proteomes" id="UP000016521">
    <property type="component" value="Chromosome I"/>
</dbReference>